<organism evidence="1 2">
    <name type="scientific">Galbibacter pacificus</name>
    <dbReference type="NCBI Taxonomy" id="2996052"/>
    <lineage>
        <taxon>Bacteria</taxon>
        <taxon>Pseudomonadati</taxon>
        <taxon>Bacteroidota</taxon>
        <taxon>Flavobacteriia</taxon>
        <taxon>Flavobacteriales</taxon>
        <taxon>Flavobacteriaceae</taxon>
        <taxon>Galbibacter</taxon>
    </lineage>
</organism>
<evidence type="ECO:0000313" key="2">
    <source>
        <dbReference type="Proteomes" id="UP001153642"/>
    </source>
</evidence>
<accession>A0ABT6FR68</accession>
<keyword evidence="2" id="KW-1185">Reference proteome</keyword>
<name>A0ABT6FR68_9FLAO</name>
<dbReference type="EMBL" id="JAPMUA010000002">
    <property type="protein sequence ID" value="MDG3585767.1"/>
    <property type="molecule type" value="Genomic_DNA"/>
</dbReference>
<dbReference type="RefSeq" id="WP_277898977.1">
    <property type="nucleotide sequence ID" value="NZ_JAPMUA010000002.1"/>
</dbReference>
<proteinExistence type="predicted"/>
<protein>
    <recommendedName>
        <fullName evidence="3">Immunity protein 22 of polymorphic toxin system</fullName>
    </recommendedName>
</protein>
<comment type="caution">
    <text evidence="1">The sequence shown here is derived from an EMBL/GenBank/DDBJ whole genome shotgun (WGS) entry which is preliminary data.</text>
</comment>
<sequence length="139" mass="16047">MYDLLKNIAQINNWEFIYGRQDYQNVEDMYNEIDDNKVNLFLDSVVIDTSFSESGVESNTYSGRFLLLLSSDVDELYDGDESSKYQSYIKPLIDNHLTKIKTILSCGDYAINTFRTTEVINLFDGNYDGIIVNYNVSEI</sequence>
<dbReference type="Proteomes" id="UP001153642">
    <property type="component" value="Unassembled WGS sequence"/>
</dbReference>
<gene>
    <name evidence="1" type="ORF">OSR52_07785</name>
</gene>
<reference evidence="1" key="1">
    <citation type="submission" date="2022-11" db="EMBL/GenBank/DDBJ databases">
        <title>High-quality draft genome sequence of Galbibacter sp. strain CMA-7.</title>
        <authorList>
            <person name="Wei L."/>
            <person name="Dong C."/>
            <person name="Shao Z."/>
        </authorList>
    </citation>
    <scope>NUCLEOTIDE SEQUENCE</scope>
    <source>
        <strain evidence="1">CMA-7</strain>
    </source>
</reference>
<evidence type="ECO:0000313" key="1">
    <source>
        <dbReference type="EMBL" id="MDG3585767.1"/>
    </source>
</evidence>
<evidence type="ECO:0008006" key="3">
    <source>
        <dbReference type="Google" id="ProtNLM"/>
    </source>
</evidence>